<reference evidence="1 2" key="1">
    <citation type="submission" date="2018-10" db="EMBL/GenBank/DDBJ databases">
        <title>Genome-centric metagenomics revealed C2 chemical producing, CO utilizing Clostridium with novel acetogenic gene cluster.</title>
        <authorList>
            <person name="Kang H."/>
            <person name="Park B."/>
            <person name="Choi I.G."/>
            <person name="Chang I.S."/>
        </authorList>
    </citation>
    <scope>NUCLEOTIDE SEQUENCE [LARGE SCALE GENOMIC DNA]</scope>
    <source>
        <strain evidence="1 2">H21-9</strain>
    </source>
</reference>
<accession>A0A3M0T6P5</accession>
<organism evidence="1 2">
    <name type="scientific">Clostridium autoethanogenum</name>
    <dbReference type="NCBI Taxonomy" id="84023"/>
    <lineage>
        <taxon>Bacteria</taxon>
        <taxon>Bacillati</taxon>
        <taxon>Bacillota</taxon>
        <taxon>Clostridia</taxon>
        <taxon>Eubacteriales</taxon>
        <taxon>Clostridiaceae</taxon>
        <taxon>Clostridium</taxon>
    </lineage>
</organism>
<gene>
    <name evidence="1" type="ORF">D9O40_05405</name>
</gene>
<dbReference type="Proteomes" id="UP000277999">
    <property type="component" value="Unassembled WGS sequence"/>
</dbReference>
<dbReference type="InterPro" id="IPR038628">
    <property type="entry name" value="XkdM-like_sf"/>
</dbReference>
<proteinExistence type="predicted"/>
<dbReference type="Pfam" id="PF09393">
    <property type="entry name" value="DUF2001"/>
    <property type="match status" value="1"/>
</dbReference>
<dbReference type="EMBL" id="RFAQ01000010">
    <property type="protein sequence ID" value="RMD02738.1"/>
    <property type="molecule type" value="Genomic_DNA"/>
</dbReference>
<dbReference type="RefSeq" id="WP_122058127.1">
    <property type="nucleotide sequence ID" value="NZ_RFAQ01000010.1"/>
</dbReference>
<dbReference type="InterPro" id="IPR018989">
    <property type="entry name" value="DUF2001"/>
</dbReference>
<dbReference type="SUPFAM" id="SSF69279">
    <property type="entry name" value="Phage tail proteins"/>
    <property type="match status" value="1"/>
</dbReference>
<comment type="caution">
    <text evidence="1">The sequence shown here is derived from an EMBL/GenBank/DDBJ whole genome shotgun (WGS) entry which is preliminary data.</text>
</comment>
<dbReference type="AlphaFoldDB" id="A0A3M0T6P5"/>
<sequence>MAGNLHVLSGSNGKIWCNGDRVPGVTKWSCKIQAKTDDVVECDSWGTGTNITGMSVSGTLTLDKKNSYLIKEAYQGISGGAIPDIKLISGAYDEVTKQTERWSITGIVFTEIDNNFEAQKNTSQEFPFNALMAKPIETID</sequence>
<dbReference type="Gene3D" id="2.30.110.40">
    <property type="entry name" value="Phage tail tube protein"/>
    <property type="match status" value="1"/>
</dbReference>
<evidence type="ECO:0000313" key="1">
    <source>
        <dbReference type="EMBL" id="RMD02738.1"/>
    </source>
</evidence>
<evidence type="ECO:0000313" key="2">
    <source>
        <dbReference type="Proteomes" id="UP000277999"/>
    </source>
</evidence>
<evidence type="ECO:0008006" key="3">
    <source>
        <dbReference type="Google" id="ProtNLM"/>
    </source>
</evidence>
<name>A0A3M0T6P5_9CLOT</name>
<protein>
    <recommendedName>
        <fullName evidence="3">Phage portal protein</fullName>
    </recommendedName>
</protein>